<proteinExistence type="predicted"/>
<comment type="caution">
    <text evidence="1">The sequence shown here is derived from an EMBL/GenBank/DDBJ whole genome shotgun (WGS) entry which is preliminary data.</text>
</comment>
<organism evidence="1 2">
    <name type="scientific">Leptospira sarikeiensis</name>
    <dbReference type="NCBI Taxonomy" id="2484943"/>
    <lineage>
        <taxon>Bacteria</taxon>
        <taxon>Pseudomonadati</taxon>
        <taxon>Spirochaetota</taxon>
        <taxon>Spirochaetia</taxon>
        <taxon>Leptospirales</taxon>
        <taxon>Leptospiraceae</taxon>
        <taxon>Leptospira</taxon>
    </lineage>
</organism>
<keyword evidence="2" id="KW-1185">Reference proteome</keyword>
<dbReference type="RefSeq" id="WP_135647824.1">
    <property type="nucleotide sequence ID" value="NZ_RQGF01000007.1"/>
</dbReference>
<reference evidence="1" key="1">
    <citation type="journal article" date="2019" name="PLoS Negl. Trop. Dis.">
        <title>Revisiting the worldwide diversity of Leptospira species in the environment.</title>
        <authorList>
            <person name="Vincent A.T."/>
            <person name="Schiettekatte O."/>
            <person name="Bourhy P."/>
            <person name="Veyrier F.J."/>
            <person name="Picardeau M."/>
        </authorList>
    </citation>
    <scope>NUCLEOTIDE SEQUENCE [LARGE SCALE GENOMIC DNA]</scope>
    <source>
        <strain evidence="1">201702455</strain>
    </source>
</reference>
<dbReference type="AlphaFoldDB" id="A0A4R9KE83"/>
<dbReference type="Proteomes" id="UP000297762">
    <property type="component" value="Unassembled WGS sequence"/>
</dbReference>
<accession>A0A4R9KE83</accession>
<sequence>MIFDWDNHKNEAIKAERNISFERVVVEIESGSVLDILKHPNVKKYPNQIIIIVEIDNYAWVVPAIESNDTFFFKTAYPSRKFTSIYLPEANL</sequence>
<gene>
    <name evidence="1" type="ORF">EHQ64_01935</name>
</gene>
<dbReference type="EMBL" id="RQGF01000007">
    <property type="protein sequence ID" value="TGL64631.1"/>
    <property type="molecule type" value="Genomic_DNA"/>
</dbReference>
<evidence type="ECO:0000313" key="1">
    <source>
        <dbReference type="EMBL" id="TGL64631.1"/>
    </source>
</evidence>
<evidence type="ECO:0000313" key="2">
    <source>
        <dbReference type="Proteomes" id="UP000297762"/>
    </source>
</evidence>
<dbReference type="OrthoDB" id="9814045at2"/>
<name>A0A4R9KE83_9LEPT</name>
<protein>
    <submittedName>
        <fullName evidence="1">DUF4258 domain-containing protein</fullName>
    </submittedName>
</protein>